<protein>
    <submittedName>
        <fullName evidence="1">Uncharacterized protein</fullName>
    </submittedName>
</protein>
<gene>
    <name evidence="1" type="ORF">F4821DRAFT_260900</name>
</gene>
<dbReference type="EMBL" id="MU394324">
    <property type="protein sequence ID" value="KAI6085573.1"/>
    <property type="molecule type" value="Genomic_DNA"/>
</dbReference>
<evidence type="ECO:0000313" key="2">
    <source>
        <dbReference type="Proteomes" id="UP001497680"/>
    </source>
</evidence>
<proteinExistence type="predicted"/>
<accession>A0ACC0CYN0</accession>
<dbReference type="Proteomes" id="UP001497680">
    <property type="component" value="Unassembled WGS sequence"/>
</dbReference>
<comment type="caution">
    <text evidence="1">The sequence shown here is derived from an EMBL/GenBank/DDBJ whole genome shotgun (WGS) entry which is preliminary data.</text>
</comment>
<evidence type="ECO:0000313" key="1">
    <source>
        <dbReference type="EMBL" id="KAI6085573.1"/>
    </source>
</evidence>
<organism evidence="1 2">
    <name type="scientific">Hypoxylon rubiginosum</name>
    <dbReference type="NCBI Taxonomy" id="110542"/>
    <lineage>
        <taxon>Eukaryota</taxon>
        <taxon>Fungi</taxon>
        <taxon>Dikarya</taxon>
        <taxon>Ascomycota</taxon>
        <taxon>Pezizomycotina</taxon>
        <taxon>Sordariomycetes</taxon>
        <taxon>Xylariomycetidae</taxon>
        <taxon>Xylariales</taxon>
        <taxon>Hypoxylaceae</taxon>
        <taxon>Hypoxylon</taxon>
    </lineage>
</organism>
<keyword evidence="2" id="KW-1185">Reference proteome</keyword>
<sequence>MKFSPFLILAFGAITGSSVQLNDDVKDGLFAADFSSGELSNVEMLALHEREEPADVATSPNPQTRSRIMGRSLPITQASCSDFIYVDSADYAQSLQKLQDYCNAKPNVPSKGIVGFKVGSSVAYMCNYGKKIQCLTDELNDDMNTLNGQCHSQQKTGFVWHKGVQKTYGRSLLTESICGNI</sequence>
<name>A0ACC0CYN0_9PEZI</name>
<reference evidence="1 2" key="1">
    <citation type="journal article" date="2022" name="New Phytol.">
        <title>Ecological generalism drives hyperdiversity of secondary metabolite gene clusters in xylarialean endophytes.</title>
        <authorList>
            <person name="Franco M.E.E."/>
            <person name="Wisecaver J.H."/>
            <person name="Arnold A.E."/>
            <person name="Ju Y.M."/>
            <person name="Slot J.C."/>
            <person name="Ahrendt S."/>
            <person name="Moore L.P."/>
            <person name="Eastman K.E."/>
            <person name="Scott K."/>
            <person name="Konkel Z."/>
            <person name="Mondo S.J."/>
            <person name="Kuo A."/>
            <person name="Hayes R.D."/>
            <person name="Haridas S."/>
            <person name="Andreopoulos B."/>
            <person name="Riley R."/>
            <person name="LaButti K."/>
            <person name="Pangilinan J."/>
            <person name="Lipzen A."/>
            <person name="Amirebrahimi M."/>
            <person name="Yan J."/>
            <person name="Adam C."/>
            <person name="Keymanesh K."/>
            <person name="Ng V."/>
            <person name="Louie K."/>
            <person name="Northen T."/>
            <person name="Drula E."/>
            <person name="Henrissat B."/>
            <person name="Hsieh H.M."/>
            <person name="Youens-Clark K."/>
            <person name="Lutzoni F."/>
            <person name="Miadlikowska J."/>
            <person name="Eastwood D.C."/>
            <person name="Hamelin R.C."/>
            <person name="Grigoriev I.V."/>
            <person name="U'Ren J.M."/>
        </authorList>
    </citation>
    <scope>NUCLEOTIDE SEQUENCE [LARGE SCALE GENOMIC DNA]</scope>
    <source>
        <strain evidence="1 2">ER1909</strain>
    </source>
</reference>